<dbReference type="InterPro" id="IPR011009">
    <property type="entry name" value="Kinase-like_dom_sf"/>
</dbReference>
<dbReference type="PROSITE" id="PS00018">
    <property type="entry name" value="EF_HAND_1"/>
    <property type="match status" value="8"/>
</dbReference>
<evidence type="ECO:0000256" key="13">
    <source>
        <dbReference type="ARBA" id="ARBA00022777"/>
    </source>
</evidence>
<dbReference type="GO" id="GO:0005509">
    <property type="term" value="F:calcium ion binding"/>
    <property type="evidence" value="ECO:0007669"/>
    <property type="project" value="InterPro"/>
</dbReference>
<keyword evidence="19" id="KW-0449">Lipoprotein</keyword>
<evidence type="ECO:0000256" key="2">
    <source>
        <dbReference type="ARBA" id="ARBA00005354"/>
    </source>
</evidence>
<dbReference type="FunFam" id="1.10.510.10:FF:000225">
    <property type="entry name" value="calcium-dependent protein kinase 28-like"/>
    <property type="match status" value="1"/>
</dbReference>
<evidence type="ECO:0000256" key="24">
    <source>
        <dbReference type="SAM" id="MobiDB-lite"/>
    </source>
</evidence>
<organism evidence="28">
    <name type="scientific">Glycine soja</name>
    <name type="common">Wild soybean</name>
    <dbReference type="NCBI Taxonomy" id="3848"/>
    <lineage>
        <taxon>Eukaryota</taxon>
        <taxon>Viridiplantae</taxon>
        <taxon>Streptophyta</taxon>
        <taxon>Embryophyta</taxon>
        <taxon>Tracheophyta</taxon>
        <taxon>Spermatophyta</taxon>
        <taxon>Magnoliopsida</taxon>
        <taxon>eudicotyledons</taxon>
        <taxon>Gunneridae</taxon>
        <taxon>Pentapetalae</taxon>
        <taxon>rosids</taxon>
        <taxon>fabids</taxon>
        <taxon>Fabales</taxon>
        <taxon>Fabaceae</taxon>
        <taxon>Papilionoideae</taxon>
        <taxon>50 kb inversion clade</taxon>
        <taxon>NPAAA clade</taxon>
        <taxon>indigoferoid/millettioid clade</taxon>
        <taxon>Phaseoleae</taxon>
        <taxon>Glycine</taxon>
        <taxon>Glycine subgen. Soja</taxon>
    </lineage>
</organism>
<evidence type="ECO:0000259" key="27">
    <source>
        <dbReference type="PROSITE" id="PS51999"/>
    </source>
</evidence>
<evidence type="ECO:0000256" key="11">
    <source>
        <dbReference type="ARBA" id="ARBA00022741"/>
    </source>
</evidence>
<feature type="region of interest" description="Disordered" evidence="24">
    <location>
        <begin position="936"/>
        <end position="955"/>
    </location>
</feature>
<dbReference type="GO" id="GO:0004674">
    <property type="term" value="F:protein serine/threonine kinase activity"/>
    <property type="evidence" value="ECO:0007669"/>
    <property type="project" value="UniProtKB-KW"/>
</dbReference>
<dbReference type="InterPro" id="IPR011992">
    <property type="entry name" value="EF-hand-dom_pair"/>
</dbReference>
<keyword evidence="14" id="KW-0862">Zinc</keyword>
<dbReference type="PROSITE" id="PS00108">
    <property type="entry name" value="PROTEIN_KINASE_ST"/>
    <property type="match status" value="1"/>
</dbReference>
<dbReference type="GO" id="GO:0005524">
    <property type="term" value="F:ATP binding"/>
    <property type="evidence" value="ECO:0007669"/>
    <property type="project" value="UniProtKB-UniRule"/>
</dbReference>
<feature type="domain" description="Protein kinase" evidence="25">
    <location>
        <begin position="67"/>
        <end position="327"/>
    </location>
</feature>
<feature type="domain" description="EF-hand" evidence="26">
    <location>
        <begin position="606"/>
        <end position="641"/>
    </location>
</feature>
<feature type="domain" description="EF-hand" evidence="26">
    <location>
        <begin position="370"/>
        <end position="405"/>
    </location>
</feature>
<dbReference type="InterPro" id="IPR018247">
    <property type="entry name" value="EF_Hand_1_Ca_BS"/>
</dbReference>
<feature type="region of interest" description="Disordered" evidence="24">
    <location>
        <begin position="870"/>
        <end position="906"/>
    </location>
</feature>
<dbReference type="GO" id="GO:0005886">
    <property type="term" value="C:plasma membrane"/>
    <property type="evidence" value="ECO:0007669"/>
    <property type="project" value="UniProtKB-SubCell"/>
</dbReference>
<feature type="domain" description="EF-hand" evidence="26">
    <location>
        <begin position="643"/>
        <end position="678"/>
    </location>
</feature>
<dbReference type="Gene3D" id="3.30.200.20">
    <property type="entry name" value="Phosphorylase Kinase, domain 1"/>
    <property type="match status" value="1"/>
</dbReference>
<evidence type="ECO:0000259" key="26">
    <source>
        <dbReference type="PROSITE" id="PS50222"/>
    </source>
</evidence>
<keyword evidence="4" id="KW-1003">Cell membrane</keyword>
<comment type="subcellular location">
    <subcellularLocation>
        <location evidence="1">Cell membrane</location>
        <topology evidence="1">Lipid-anchor</topology>
    </subcellularLocation>
</comment>
<evidence type="ECO:0000256" key="12">
    <source>
        <dbReference type="ARBA" id="ARBA00022771"/>
    </source>
</evidence>
<dbReference type="PANTHER" id="PTHR24349">
    <property type="entry name" value="SERINE/THREONINE-PROTEIN KINASE"/>
    <property type="match status" value="1"/>
</dbReference>
<evidence type="ECO:0000256" key="16">
    <source>
        <dbReference type="ARBA" id="ARBA00022840"/>
    </source>
</evidence>
<dbReference type="Pfam" id="PF06839">
    <property type="entry name" value="Zn_ribbon_GRF"/>
    <property type="match status" value="1"/>
</dbReference>
<feature type="region of interest" description="Disordered" evidence="24">
    <location>
        <begin position="24"/>
        <end position="47"/>
    </location>
</feature>
<evidence type="ECO:0000256" key="5">
    <source>
        <dbReference type="ARBA" id="ARBA00022527"/>
    </source>
</evidence>
<keyword evidence="6" id="KW-0597">Phosphoprotein</keyword>
<dbReference type="InterPro" id="IPR017441">
    <property type="entry name" value="Protein_kinase_ATP_BS"/>
</dbReference>
<protein>
    <recommendedName>
        <fullName evidence="3">non-specific serine/threonine protein kinase</fullName>
        <ecNumber evidence="3">2.7.11.1</ecNumber>
    </recommendedName>
</protein>
<dbReference type="Proteomes" id="UP000053555">
    <property type="component" value="Unassembled WGS sequence"/>
</dbReference>
<comment type="catalytic activity">
    <reaction evidence="21">
        <text>L-seryl-[protein] + ATP = O-phospho-L-seryl-[protein] + ADP + H(+)</text>
        <dbReference type="Rhea" id="RHEA:17989"/>
        <dbReference type="Rhea" id="RHEA-COMP:9863"/>
        <dbReference type="Rhea" id="RHEA-COMP:11604"/>
        <dbReference type="ChEBI" id="CHEBI:15378"/>
        <dbReference type="ChEBI" id="CHEBI:29999"/>
        <dbReference type="ChEBI" id="CHEBI:30616"/>
        <dbReference type="ChEBI" id="CHEBI:83421"/>
        <dbReference type="ChEBI" id="CHEBI:456216"/>
        <dbReference type="EC" id="2.7.11.1"/>
    </reaction>
</comment>
<evidence type="ECO:0000256" key="18">
    <source>
        <dbReference type="ARBA" id="ARBA00023139"/>
    </source>
</evidence>
<keyword evidence="7 28" id="KW-0808">Transferase</keyword>
<comment type="catalytic activity">
    <reaction evidence="20">
        <text>L-threonyl-[protein] + ATP = O-phospho-L-threonyl-[protein] + ADP + H(+)</text>
        <dbReference type="Rhea" id="RHEA:46608"/>
        <dbReference type="Rhea" id="RHEA-COMP:11060"/>
        <dbReference type="Rhea" id="RHEA-COMP:11605"/>
        <dbReference type="ChEBI" id="CHEBI:15378"/>
        <dbReference type="ChEBI" id="CHEBI:30013"/>
        <dbReference type="ChEBI" id="CHEBI:30616"/>
        <dbReference type="ChEBI" id="CHEBI:61977"/>
        <dbReference type="ChEBI" id="CHEBI:456216"/>
        <dbReference type="EC" id="2.7.11.1"/>
    </reaction>
</comment>
<evidence type="ECO:0000256" key="21">
    <source>
        <dbReference type="ARBA" id="ARBA00048679"/>
    </source>
</evidence>
<evidence type="ECO:0000256" key="17">
    <source>
        <dbReference type="ARBA" id="ARBA00023136"/>
    </source>
</evidence>
<dbReference type="Gene3D" id="1.10.238.10">
    <property type="entry name" value="EF-hand"/>
    <property type="match status" value="4"/>
</dbReference>
<comment type="similarity">
    <text evidence="2">Belongs to the protein kinase superfamily. CAMK Ser/Thr protein kinase family. CaMK subfamily.</text>
</comment>
<feature type="compositionally biased region" description="Polar residues" evidence="24">
    <location>
        <begin position="897"/>
        <end position="906"/>
    </location>
</feature>
<dbReference type="InterPro" id="IPR008271">
    <property type="entry name" value="Ser/Thr_kinase_AS"/>
</dbReference>
<evidence type="ECO:0000256" key="10">
    <source>
        <dbReference type="ARBA" id="ARBA00022737"/>
    </source>
</evidence>
<dbReference type="EMBL" id="KN665664">
    <property type="protein sequence ID" value="KHN08825.1"/>
    <property type="molecule type" value="Genomic_DNA"/>
</dbReference>
<dbReference type="InterPro" id="IPR050205">
    <property type="entry name" value="CDPK_Ser/Thr_kinases"/>
</dbReference>
<keyword evidence="18" id="KW-0564">Palmitate</keyword>
<dbReference type="CDD" id="cd05117">
    <property type="entry name" value="STKc_CAMK"/>
    <property type="match status" value="1"/>
</dbReference>
<dbReference type="CDD" id="cd00051">
    <property type="entry name" value="EFh"/>
    <property type="match status" value="1"/>
</dbReference>
<feature type="domain" description="GRF-type" evidence="27">
    <location>
        <begin position="1013"/>
        <end position="1048"/>
    </location>
</feature>
<dbReference type="SUPFAM" id="SSF56112">
    <property type="entry name" value="Protein kinase-like (PK-like)"/>
    <property type="match status" value="2"/>
</dbReference>
<dbReference type="AlphaFoldDB" id="A0A0B2PI25"/>
<dbReference type="GO" id="GO:0106310">
    <property type="term" value="F:protein serine kinase activity"/>
    <property type="evidence" value="ECO:0007669"/>
    <property type="project" value="RHEA"/>
</dbReference>
<dbReference type="PROSITE" id="PS00107">
    <property type="entry name" value="PROTEIN_KINASE_ATP"/>
    <property type="match status" value="1"/>
</dbReference>
<dbReference type="SMART" id="SM00054">
    <property type="entry name" value="EFh"/>
    <property type="match status" value="8"/>
</dbReference>
<evidence type="ECO:0000256" key="22">
    <source>
        <dbReference type="PROSITE-ProRule" id="PRU01343"/>
    </source>
</evidence>
<dbReference type="FunFam" id="3.30.200.20:FF:000101">
    <property type="entry name" value="CDPK-related kinase 1"/>
    <property type="match status" value="1"/>
</dbReference>
<evidence type="ECO:0000256" key="15">
    <source>
        <dbReference type="ARBA" id="ARBA00022837"/>
    </source>
</evidence>
<evidence type="ECO:0000256" key="23">
    <source>
        <dbReference type="PROSITE-ProRule" id="PRU10141"/>
    </source>
</evidence>
<feature type="domain" description="EF-hand" evidence="26">
    <location>
        <begin position="684"/>
        <end position="719"/>
    </location>
</feature>
<dbReference type="InterPro" id="IPR010666">
    <property type="entry name" value="Znf_GRF"/>
</dbReference>
<proteinExistence type="inferred from homology"/>
<keyword evidence="16 23" id="KW-0067">ATP-binding</keyword>
<evidence type="ECO:0000256" key="6">
    <source>
        <dbReference type="ARBA" id="ARBA00022553"/>
    </source>
</evidence>
<evidence type="ECO:0000256" key="19">
    <source>
        <dbReference type="ARBA" id="ARBA00023288"/>
    </source>
</evidence>
<dbReference type="PROSITE" id="PS50011">
    <property type="entry name" value="PROTEIN_KINASE_DOM"/>
    <property type="match status" value="1"/>
</dbReference>
<keyword evidence="11 23" id="KW-0547">Nucleotide-binding</keyword>
<dbReference type="Pfam" id="PF13499">
    <property type="entry name" value="EF-hand_7"/>
    <property type="match status" value="4"/>
</dbReference>
<evidence type="ECO:0000256" key="7">
    <source>
        <dbReference type="ARBA" id="ARBA00022679"/>
    </source>
</evidence>
<keyword evidence="17" id="KW-0472">Membrane</keyword>
<feature type="domain" description="EF-hand" evidence="26">
    <location>
        <begin position="448"/>
        <end position="483"/>
    </location>
</feature>
<evidence type="ECO:0000256" key="20">
    <source>
        <dbReference type="ARBA" id="ARBA00047899"/>
    </source>
</evidence>
<evidence type="ECO:0000256" key="1">
    <source>
        <dbReference type="ARBA" id="ARBA00004193"/>
    </source>
</evidence>
<evidence type="ECO:0000256" key="9">
    <source>
        <dbReference type="ARBA" id="ARBA00022723"/>
    </source>
</evidence>
<feature type="domain" description="EF-hand" evidence="26">
    <location>
        <begin position="722"/>
        <end position="749"/>
    </location>
</feature>
<dbReference type="InterPro" id="IPR002048">
    <property type="entry name" value="EF_hand_dom"/>
</dbReference>
<keyword evidence="8" id="KW-0519">Myristate</keyword>
<accession>A0A0B2PI25</accession>
<keyword evidence="5" id="KW-0723">Serine/threonine-protein kinase</keyword>
<evidence type="ECO:0000313" key="28">
    <source>
        <dbReference type="EMBL" id="KHN08825.1"/>
    </source>
</evidence>
<feature type="domain" description="EF-hand" evidence="26">
    <location>
        <begin position="486"/>
        <end position="513"/>
    </location>
</feature>
<name>A0A0B2PI25_GLYSO</name>
<dbReference type="SUPFAM" id="SSF47473">
    <property type="entry name" value="EF-hand"/>
    <property type="match status" value="2"/>
</dbReference>
<gene>
    <name evidence="28" type="ORF">glysoja_047510</name>
</gene>
<keyword evidence="13 28" id="KW-0418">Kinase</keyword>
<evidence type="ECO:0000256" key="8">
    <source>
        <dbReference type="ARBA" id="ARBA00022707"/>
    </source>
</evidence>
<dbReference type="PROSITE" id="PS50222">
    <property type="entry name" value="EF_HAND_2"/>
    <property type="match status" value="8"/>
</dbReference>
<dbReference type="InterPro" id="IPR000719">
    <property type="entry name" value="Prot_kinase_dom"/>
</dbReference>
<evidence type="ECO:0000256" key="14">
    <source>
        <dbReference type="ARBA" id="ARBA00022833"/>
    </source>
</evidence>
<feature type="domain" description="EF-hand" evidence="26">
    <location>
        <begin position="407"/>
        <end position="442"/>
    </location>
</feature>
<dbReference type="SMART" id="SM00220">
    <property type="entry name" value="S_TKc"/>
    <property type="match status" value="1"/>
</dbReference>
<sequence length="1048" mass="118468">MGTCFSATKVSGSHGNAVTVNKNRKGAAKPKSETATANPLRHKASSRHVPCGKRTDFGYEKDFDQRYSLGKLLGHGQFGYTYVGIDKANGDRVAVKRLEKSKMVLPIAVEDVKREVKILKALTGHENVVQFYNAFEDGSYVYIVMELCEGGELLDRILAKKDSRYTERDAAVVVRQMLKVAAECHLHGLVHRDMKPENFLFKSTKEDSPLKATDFGLSDFIKPGKKFHDIVGSAYYVAPEVLKRKSGPQSDVWSIGVITYILLCGRRPFWDKTEDGIFKEVLRKKPDFHRKPWPTISNAAKDFLKRLLVKDPRARLTAAQALSHPWVREGGEALEIPIDISVLSNMRQFVKYSRMKQFALRTLASTLNEEELADIKDQFDAIDVDKNGSISLEEMRQALAKDLPWKLKESRVLEILQAIDSNTDGLVDFREFVAATLHVHQLEEDSDKWQQLSQAAFEKFDIDKDGYITTEELRMHTCLRGSVDPLLEEADIDKDGKISLPEFRRLLRTASMSSKNVLRKKPDFRRKPWPTISNAAKDFVKKLLVKDPRARLTAAQALSHPWVREGGEALEIPIDISVLSNMRQFVKYSRFKQFALRALASTLNEEELADIKDQFDAIDVDKNGSISLEEMRQALAKDLPWKLKESRVLEILQAIDNNTDGLVDFREFVAATLHVHQLEEDSDKWQQLSQAAFEKFDLDKDGYITPEELRMHTCLRGSVDPLLEEADIDKDGKISLPEFRRLLRTASMGSQNVSSPSVHRRQSFIRCLVKECDILTQYKRCKPESTLSAHRWKGGRSVKLEGSDHAPVFMSLHEIPDVSLHSTPPLSARYVPMVHGIQQTVAAKHLSVLMKRQVSKKMKSFEMAQEDIAMDSTCERKEPVNRAGSSTSPNECHFPPSQDQKAKSSQWSQLSLRSFFQKSANLDNGSSVKVVNDSCTDYSNNQAEPSQPSPRLQETPTVFAHSSSPKKYGLDTDTCDQDLAGPNGSSTKEEMSNVASLEWQRIQQLMQNSIPICKGYKEPCIARVVKKQGPNFGRRFYVCAHAEVICFH</sequence>
<dbReference type="FunFam" id="1.10.238.10:FF:000158">
    <property type="entry name" value="Calcium-dependent protein kinase 28"/>
    <property type="match status" value="2"/>
</dbReference>
<evidence type="ECO:0000259" key="25">
    <source>
        <dbReference type="PROSITE" id="PS50011"/>
    </source>
</evidence>
<dbReference type="EC" id="2.7.11.1" evidence="3"/>
<keyword evidence="9" id="KW-0479">Metal-binding</keyword>
<reference evidence="28" key="1">
    <citation type="submission" date="2014-07" db="EMBL/GenBank/DDBJ databases">
        <title>Identification of a novel salt tolerance gene in wild soybean by whole-genome sequencing.</title>
        <authorList>
            <person name="Lam H.-M."/>
            <person name="Qi X."/>
            <person name="Li M.-W."/>
            <person name="Liu X."/>
            <person name="Xie M."/>
            <person name="Ni M."/>
            <person name="Xu X."/>
        </authorList>
    </citation>
    <scope>NUCLEOTIDE SEQUENCE [LARGE SCALE GENOMIC DNA]</scope>
    <source>
        <tissue evidence="28">Root</tissue>
    </source>
</reference>
<keyword evidence="10" id="KW-0677">Repeat</keyword>
<dbReference type="Pfam" id="PF00069">
    <property type="entry name" value="Pkinase"/>
    <property type="match status" value="1"/>
</dbReference>
<dbReference type="GO" id="GO:0008270">
    <property type="term" value="F:zinc ion binding"/>
    <property type="evidence" value="ECO:0007669"/>
    <property type="project" value="UniProtKB-KW"/>
</dbReference>
<keyword evidence="12 22" id="KW-0863">Zinc-finger</keyword>
<feature type="binding site" evidence="23">
    <location>
        <position position="96"/>
    </location>
    <ligand>
        <name>ATP</name>
        <dbReference type="ChEBI" id="CHEBI:30616"/>
    </ligand>
</feature>
<dbReference type="PROSITE" id="PS51999">
    <property type="entry name" value="ZF_GRF"/>
    <property type="match status" value="1"/>
</dbReference>
<evidence type="ECO:0000256" key="3">
    <source>
        <dbReference type="ARBA" id="ARBA00012513"/>
    </source>
</evidence>
<evidence type="ECO:0000256" key="4">
    <source>
        <dbReference type="ARBA" id="ARBA00022475"/>
    </source>
</evidence>
<keyword evidence="15" id="KW-0106">Calcium</keyword>
<dbReference type="Gene3D" id="1.10.510.10">
    <property type="entry name" value="Transferase(Phosphotransferase) domain 1"/>
    <property type="match status" value="2"/>
</dbReference>